<dbReference type="GO" id="GO:0006508">
    <property type="term" value="P:proteolysis"/>
    <property type="evidence" value="ECO:0007669"/>
    <property type="project" value="UniProtKB-KW"/>
</dbReference>
<feature type="compositionally biased region" description="Basic and acidic residues" evidence="12">
    <location>
        <begin position="356"/>
        <end position="368"/>
    </location>
</feature>
<feature type="compositionally biased region" description="Basic and acidic residues" evidence="12">
    <location>
        <begin position="174"/>
        <end position="202"/>
    </location>
</feature>
<feature type="domain" description="Peptidase M50" evidence="14">
    <location>
        <begin position="560"/>
        <end position="720"/>
    </location>
</feature>
<keyword evidence="9" id="KW-0809">Transit peptide</keyword>
<keyword evidence="11 13" id="KW-0472">Membrane</keyword>
<evidence type="ECO:0000256" key="4">
    <source>
        <dbReference type="ARBA" id="ARBA00022528"/>
    </source>
</evidence>
<feature type="transmembrane region" description="Helical" evidence="13">
    <location>
        <begin position="780"/>
        <end position="797"/>
    </location>
</feature>
<feature type="compositionally biased region" description="Basic residues" evidence="12">
    <location>
        <begin position="282"/>
        <end position="292"/>
    </location>
</feature>
<dbReference type="AlphaFoldDB" id="A0A5J4YN17"/>
<dbReference type="InterPro" id="IPR044838">
    <property type="entry name" value="EGY1-like"/>
</dbReference>
<keyword evidence="4" id="KW-0150">Chloroplast</keyword>
<feature type="transmembrane region" description="Helical" evidence="13">
    <location>
        <begin position="616"/>
        <end position="638"/>
    </location>
</feature>
<evidence type="ECO:0000256" key="7">
    <source>
        <dbReference type="ARBA" id="ARBA00022692"/>
    </source>
</evidence>
<evidence type="ECO:0000256" key="2">
    <source>
        <dbReference type="ARBA" id="ARBA00004229"/>
    </source>
</evidence>
<gene>
    <name evidence="15" type="ORF">FVE85_7867</name>
</gene>
<feature type="compositionally biased region" description="Basic and acidic residues" evidence="12">
    <location>
        <begin position="293"/>
        <end position="311"/>
    </location>
</feature>
<feature type="transmembrane region" description="Helical" evidence="13">
    <location>
        <begin position="679"/>
        <end position="701"/>
    </location>
</feature>
<feature type="compositionally biased region" description="Polar residues" evidence="12">
    <location>
        <begin position="140"/>
        <end position="173"/>
    </location>
</feature>
<feature type="transmembrane region" description="Helical" evidence="13">
    <location>
        <begin position="557"/>
        <end position="573"/>
    </location>
</feature>
<feature type="compositionally biased region" description="Polar residues" evidence="12">
    <location>
        <begin position="70"/>
        <end position="80"/>
    </location>
</feature>
<organism evidence="15 16">
    <name type="scientific">Porphyridium purpureum</name>
    <name type="common">Red alga</name>
    <name type="synonym">Porphyridium cruentum</name>
    <dbReference type="NCBI Taxonomy" id="35688"/>
    <lineage>
        <taxon>Eukaryota</taxon>
        <taxon>Rhodophyta</taxon>
        <taxon>Bangiophyceae</taxon>
        <taxon>Porphyridiales</taxon>
        <taxon>Porphyridiaceae</taxon>
        <taxon>Porphyridium</taxon>
    </lineage>
</organism>
<feature type="region of interest" description="Disordered" evidence="12">
    <location>
        <begin position="356"/>
        <end position="381"/>
    </location>
</feature>
<feature type="transmembrane region" description="Helical" evidence="13">
    <location>
        <begin position="721"/>
        <end position="737"/>
    </location>
</feature>
<protein>
    <submittedName>
        <fullName evidence="15">Putative zinc metalloprotease EGY3, chloroplastic</fullName>
    </submittedName>
</protein>
<evidence type="ECO:0000313" key="16">
    <source>
        <dbReference type="Proteomes" id="UP000324585"/>
    </source>
</evidence>
<proteinExistence type="inferred from homology"/>
<comment type="caution">
    <text evidence="15">The sequence shown here is derived from an EMBL/GenBank/DDBJ whole genome shotgun (WGS) entry which is preliminary data.</text>
</comment>
<feature type="region of interest" description="Disordered" evidence="12">
    <location>
        <begin position="132"/>
        <end position="206"/>
    </location>
</feature>
<feature type="region of interest" description="Disordered" evidence="12">
    <location>
        <begin position="270"/>
        <end position="335"/>
    </location>
</feature>
<keyword evidence="15" id="KW-0482">Metalloprotease</keyword>
<evidence type="ECO:0000256" key="12">
    <source>
        <dbReference type="SAM" id="MobiDB-lite"/>
    </source>
</evidence>
<keyword evidence="8" id="KW-0378">Hydrolase</keyword>
<keyword evidence="7 13" id="KW-0812">Transmembrane</keyword>
<keyword evidence="5" id="KW-0934">Plastid</keyword>
<comment type="subcellular location">
    <subcellularLocation>
        <location evidence="1">Membrane</location>
        <topology evidence="1">Multi-pass membrane protein</topology>
    </subcellularLocation>
    <subcellularLocation>
        <location evidence="2">Plastid</location>
        <location evidence="2">Chloroplast</location>
    </subcellularLocation>
</comment>
<comment type="similarity">
    <text evidence="3">Belongs to the peptidase M50B family.</text>
</comment>
<keyword evidence="10 13" id="KW-1133">Transmembrane helix</keyword>
<evidence type="ECO:0000256" key="1">
    <source>
        <dbReference type="ARBA" id="ARBA00004141"/>
    </source>
</evidence>
<accession>A0A5J4YN17</accession>
<evidence type="ECO:0000256" key="8">
    <source>
        <dbReference type="ARBA" id="ARBA00022801"/>
    </source>
</evidence>
<dbReference type="PANTHER" id="PTHR31412">
    <property type="entry name" value="ZINC METALLOPROTEASE EGY1"/>
    <property type="match status" value="1"/>
</dbReference>
<evidence type="ECO:0000259" key="14">
    <source>
        <dbReference type="Pfam" id="PF02163"/>
    </source>
</evidence>
<evidence type="ECO:0000256" key="10">
    <source>
        <dbReference type="ARBA" id="ARBA00022989"/>
    </source>
</evidence>
<reference evidence="16" key="1">
    <citation type="journal article" date="2019" name="Nat. Commun.">
        <title>Expansion of phycobilisome linker gene families in mesophilic red algae.</title>
        <authorList>
            <person name="Lee J."/>
            <person name="Kim D."/>
            <person name="Bhattacharya D."/>
            <person name="Yoon H.S."/>
        </authorList>
    </citation>
    <scope>NUCLEOTIDE SEQUENCE [LARGE SCALE GENOMIC DNA]</scope>
    <source>
        <strain evidence="16">CCMP 1328</strain>
    </source>
</reference>
<dbReference type="EMBL" id="VRMN01000009">
    <property type="protein sequence ID" value="KAA8492360.1"/>
    <property type="molecule type" value="Genomic_DNA"/>
</dbReference>
<feature type="compositionally biased region" description="Basic and acidic residues" evidence="12">
    <location>
        <begin position="97"/>
        <end position="109"/>
    </location>
</feature>
<evidence type="ECO:0000256" key="3">
    <source>
        <dbReference type="ARBA" id="ARBA00007931"/>
    </source>
</evidence>
<evidence type="ECO:0000256" key="6">
    <source>
        <dbReference type="ARBA" id="ARBA00022670"/>
    </source>
</evidence>
<evidence type="ECO:0000256" key="13">
    <source>
        <dbReference type="SAM" id="Phobius"/>
    </source>
</evidence>
<dbReference type="GO" id="GO:0009507">
    <property type="term" value="C:chloroplast"/>
    <property type="evidence" value="ECO:0007669"/>
    <property type="project" value="UniProtKB-SubCell"/>
</dbReference>
<dbReference type="GO" id="GO:0008237">
    <property type="term" value="F:metallopeptidase activity"/>
    <property type="evidence" value="ECO:0007669"/>
    <property type="project" value="UniProtKB-KW"/>
</dbReference>
<dbReference type="PANTHER" id="PTHR31412:SF0">
    <property type="entry name" value="ZINC METALLOPROTEASE EGY1, CHLOROPLASTIC-RELATED"/>
    <property type="match status" value="1"/>
</dbReference>
<dbReference type="InterPro" id="IPR008915">
    <property type="entry name" value="Peptidase_M50"/>
</dbReference>
<dbReference type="GO" id="GO:0016020">
    <property type="term" value="C:membrane"/>
    <property type="evidence" value="ECO:0007669"/>
    <property type="project" value="UniProtKB-SubCell"/>
</dbReference>
<evidence type="ECO:0000256" key="11">
    <source>
        <dbReference type="ARBA" id="ARBA00023136"/>
    </source>
</evidence>
<dbReference type="Proteomes" id="UP000324585">
    <property type="component" value="Unassembled WGS sequence"/>
</dbReference>
<evidence type="ECO:0000256" key="9">
    <source>
        <dbReference type="ARBA" id="ARBA00022946"/>
    </source>
</evidence>
<dbReference type="OrthoDB" id="5738at2759"/>
<feature type="region of interest" description="Disordered" evidence="12">
    <location>
        <begin position="56"/>
        <end position="118"/>
    </location>
</feature>
<evidence type="ECO:0000256" key="5">
    <source>
        <dbReference type="ARBA" id="ARBA00022640"/>
    </source>
</evidence>
<keyword evidence="6 15" id="KW-0645">Protease</keyword>
<evidence type="ECO:0000313" key="15">
    <source>
        <dbReference type="EMBL" id="KAA8492360.1"/>
    </source>
</evidence>
<dbReference type="CDD" id="cd05709">
    <property type="entry name" value="S2P-M50"/>
    <property type="match status" value="1"/>
</dbReference>
<feature type="compositionally biased region" description="Polar residues" evidence="12">
    <location>
        <begin position="312"/>
        <end position="330"/>
    </location>
</feature>
<dbReference type="Pfam" id="PF02163">
    <property type="entry name" value="Peptidase_M50"/>
    <property type="match status" value="1"/>
</dbReference>
<name>A0A5J4YN17_PORPP</name>
<sequence length="801" mass="89478">MNALCSSRDRPTQGHYAGSICFVGAGLGSHAATVAGRRRGYHREMCAQRTPFDDNAAAGEAQSHRAADSPQISAVPSVQDGQEKKRLDARLPPGLAPERKHSSRWEKRRTELRRKQRSRTLVRMFVHAFPRILKRRPQSSRDQVSQNGNEALNASPMQTGSDNVPPQHGLSKSETQDATRLTESEQREEVGRLRKKDQDRPLNKTRLKVPFTDREIELGYKRLPFLKRKSSDLRPCEEEDEDNRGELTEREWGGLSIFDRWMARCESYLSDDDESDQAGHSRQPRKRVKSRGKPTEALREIRLRRSSKVDRSSGSTTSTHVENGVSSPSEEQLHTADLRPDEARPALEAEEKQKALLASKETRKKESSASESHTSRRKRAMSTLRRWAGEELDGKKAEAEKVERGRNVPFALLFGNGISSDKDLTKIKKIFGPDTFFASQTVLRSDGVLFRGNLRGDPTKSRLKMEQRLSEACGDKFTLCLIEDELDGRPAVLVMNTWRNLLPVPGRNINVIWASFLVLGAQWVRFNELYVSNYFLYGRPYGISAARARGPFPASEFQMLLLILMLICVREVAQRVAARRHGVRVGLSILSPSFSEIPISSHTDSPAASRNVMCDIVGVGTGSMLLVSLALFVVGMYMTLNPTFAIRMPVIQAQRSMLIGVGLGRVFRNRVLQSLDGALFGLHPLAMGGMYGMLLCAVNLIPLPQLDGGRLVRALYGRRTSLWINRVTWTAVVLSALWSNFKSISGFVMLVGLLVTPFVHDTPCQDELTPPDAKRTLGSMLLLAIGFAILIPVPRALRPLL</sequence>
<keyword evidence="16" id="KW-1185">Reference proteome</keyword>